<accession>A0A922CHI3</accession>
<dbReference type="SUPFAM" id="SSF57501">
    <property type="entry name" value="Cystine-knot cytokines"/>
    <property type="match status" value="1"/>
</dbReference>
<evidence type="ECO:0000313" key="3">
    <source>
        <dbReference type="EMBL" id="KAG6445803.1"/>
    </source>
</evidence>
<dbReference type="InterPro" id="IPR032104">
    <property type="entry name" value="Spaetzle"/>
</dbReference>
<dbReference type="Gene3D" id="2.10.90.10">
    <property type="entry name" value="Cystine-knot cytokines"/>
    <property type="match status" value="1"/>
</dbReference>
<evidence type="ECO:0000313" key="4">
    <source>
        <dbReference type="Proteomes" id="UP000791440"/>
    </source>
</evidence>
<dbReference type="Proteomes" id="UP000791440">
    <property type="component" value="Unassembled WGS sequence"/>
</dbReference>
<organism evidence="3 4">
    <name type="scientific">Manduca sexta</name>
    <name type="common">Tobacco hawkmoth</name>
    <name type="synonym">Tobacco hornworm</name>
    <dbReference type="NCBI Taxonomy" id="7130"/>
    <lineage>
        <taxon>Eukaryota</taxon>
        <taxon>Metazoa</taxon>
        <taxon>Ecdysozoa</taxon>
        <taxon>Arthropoda</taxon>
        <taxon>Hexapoda</taxon>
        <taxon>Insecta</taxon>
        <taxon>Pterygota</taxon>
        <taxon>Neoptera</taxon>
        <taxon>Endopterygota</taxon>
        <taxon>Lepidoptera</taxon>
        <taxon>Glossata</taxon>
        <taxon>Ditrysia</taxon>
        <taxon>Bombycoidea</taxon>
        <taxon>Sphingidae</taxon>
        <taxon>Sphinginae</taxon>
        <taxon>Sphingini</taxon>
        <taxon>Manduca</taxon>
    </lineage>
</organism>
<proteinExistence type="predicted"/>
<name>A0A922CHI3_MANSE</name>
<dbReference type="AlphaFoldDB" id="A0A922CHI3"/>
<feature type="chain" id="PRO_5037435441" description="Spaetzle domain-containing protein" evidence="1">
    <location>
        <begin position="23"/>
        <end position="184"/>
    </location>
</feature>
<keyword evidence="4" id="KW-1185">Reference proteome</keyword>
<protein>
    <recommendedName>
        <fullName evidence="2">Spaetzle domain-containing protein</fullName>
    </recommendedName>
</protein>
<dbReference type="EMBL" id="JH668325">
    <property type="protein sequence ID" value="KAG6445803.1"/>
    <property type="molecule type" value="Genomic_DNA"/>
</dbReference>
<evidence type="ECO:0000259" key="2">
    <source>
        <dbReference type="Pfam" id="PF16077"/>
    </source>
</evidence>
<reference evidence="3" key="1">
    <citation type="journal article" date="2016" name="Insect Biochem. Mol. Biol.">
        <title>Multifaceted biological insights from a draft genome sequence of the tobacco hornworm moth, Manduca sexta.</title>
        <authorList>
            <person name="Kanost M.R."/>
            <person name="Arrese E.L."/>
            <person name="Cao X."/>
            <person name="Chen Y.R."/>
            <person name="Chellapilla S."/>
            <person name="Goldsmith M.R."/>
            <person name="Grosse-Wilde E."/>
            <person name="Heckel D.G."/>
            <person name="Herndon N."/>
            <person name="Jiang H."/>
            <person name="Papanicolaou A."/>
            <person name="Qu J."/>
            <person name="Soulages J.L."/>
            <person name="Vogel H."/>
            <person name="Walters J."/>
            <person name="Waterhouse R.M."/>
            <person name="Ahn S.J."/>
            <person name="Almeida F.C."/>
            <person name="An C."/>
            <person name="Aqrawi P."/>
            <person name="Bretschneider A."/>
            <person name="Bryant W.B."/>
            <person name="Bucks S."/>
            <person name="Chao H."/>
            <person name="Chevignon G."/>
            <person name="Christen J.M."/>
            <person name="Clarke D.F."/>
            <person name="Dittmer N.T."/>
            <person name="Ferguson L.C.F."/>
            <person name="Garavelou S."/>
            <person name="Gordon K.H.J."/>
            <person name="Gunaratna R.T."/>
            <person name="Han Y."/>
            <person name="Hauser F."/>
            <person name="He Y."/>
            <person name="Heidel-Fischer H."/>
            <person name="Hirsh A."/>
            <person name="Hu Y."/>
            <person name="Jiang H."/>
            <person name="Kalra D."/>
            <person name="Klinner C."/>
            <person name="Konig C."/>
            <person name="Kovar C."/>
            <person name="Kroll A.R."/>
            <person name="Kuwar S.S."/>
            <person name="Lee S.L."/>
            <person name="Lehman R."/>
            <person name="Li K."/>
            <person name="Li Z."/>
            <person name="Liang H."/>
            <person name="Lovelace S."/>
            <person name="Lu Z."/>
            <person name="Mansfield J.H."/>
            <person name="McCulloch K.J."/>
            <person name="Mathew T."/>
            <person name="Morton B."/>
            <person name="Muzny D.M."/>
            <person name="Neunemann D."/>
            <person name="Ongeri F."/>
            <person name="Pauchet Y."/>
            <person name="Pu L.L."/>
            <person name="Pyrousis I."/>
            <person name="Rao X.J."/>
            <person name="Redding A."/>
            <person name="Roesel C."/>
            <person name="Sanchez-Gracia A."/>
            <person name="Schaack S."/>
            <person name="Shukla A."/>
            <person name="Tetreau G."/>
            <person name="Wang Y."/>
            <person name="Xiong G.H."/>
            <person name="Traut W."/>
            <person name="Walsh T.K."/>
            <person name="Worley K.C."/>
            <person name="Wu D."/>
            <person name="Wu W."/>
            <person name="Wu Y.Q."/>
            <person name="Zhang X."/>
            <person name="Zou Z."/>
            <person name="Zucker H."/>
            <person name="Briscoe A.D."/>
            <person name="Burmester T."/>
            <person name="Clem R.J."/>
            <person name="Feyereisen R."/>
            <person name="Grimmelikhuijzen C.J.P."/>
            <person name="Hamodrakas S.J."/>
            <person name="Hansson B.S."/>
            <person name="Huguet E."/>
            <person name="Jermiin L.S."/>
            <person name="Lan Q."/>
            <person name="Lehman H.K."/>
            <person name="Lorenzen M."/>
            <person name="Merzendorfer H."/>
            <person name="Michalopoulos I."/>
            <person name="Morton D.B."/>
            <person name="Muthukrishnan S."/>
            <person name="Oakeshott J.G."/>
            <person name="Palmer W."/>
            <person name="Park Y."/>
            <person name="Passarelli A.L."/>
            <person name="Rozas J."/>
            <person name="Schwartz L.M."/>
            <person name="Smith W."/>
            <person name="Southgate A."/>
            <person name="Vilcinskas A."/>
            <person name="Vogt R."/>
            <person name="Wang P."/>
            <person name="Werren J."/>
            <person name="Yu X.Q."/>
            <person name="Zhou J.J."/>
            <person name="Brown S.J."/>
            <person name="Scherer S.E."/>
            <person name="Richards S."/>
            <person name="Blissard G.W."/>
        </authorList>
    </citation>
    <scope>NUCLEOTIDE SEQUENCE</scope>
</reference>
<feature type="domain" description="Spaetzle" evidence="2">
    <location>
        <begin position="81"/>
        <end position="178"/>
    </location>
</feature>
<dbReference type="Pfam" id="PF16077">
    <property type="entry name" value="Spaetzle"/>
    <property type="match status" value="1"/>
</dbReference>
<reference evidence="3" key="2">
    <citation type="submission" date="2020-12" db="EMBL/GenBank/DDBJ databases">
        <authorList>
            <person name="Kanost M."/>
        </authorList>
    </citation>
    <scope>NUCLEOTIDE SEQUENCE</scope>
</reference>
<evidence type="ECO:0000256" key="1">
    <source>
        <dbReference type="SAM" id="SignalP"/>
    </source>
</evidence>
<keyword evidence="1" id="KW-0732">Signal</keyword>
<dbReference type="OrthoDB" id="7441557at2759"/>
<feature type="signal peptide" evidence="1">
    <location>
        <begin position="1"/>
        <end position="22"/>
    </location>
</feature>
<comment type="caution">
    <text evidence="3">The sequence shown here is derived from an EMBL/GenBank/DDBJ whole genome shotgun (WGS) entry which is preliminary data.</text>
</comment>
<sequence>MASVTLMFTVVLVALSRSAVTASKLDIPPECKDKMFCDVEPAFYNEYREDIELKFKPIKSMWNLADNYNYDYQAREYTFENNCNYVKEMSTPYLVHSNGTAKIIVQTSFYKQRFMTTRCVDSFSNAADGEQCFKGILSGNSRGSCKTKYTNIILYAYDEANKRIQRLPIEVPVCCYCGITSEFD</sequence>
<gene>
    <name evidence="3" type="ORF">O3G_MSEX004104</name>
</gene>
<dbReference type="InterPro" id="IPR029034">
    <property type="entry name" value="Cystine-knot_cytokine"/>
</dbReference>